<dbReference type="InterPro" id="IPR001223">
    <property type="entry name" value="Glyco_hydro18_cat"/>
</dbReference>
<evidence type="ECO:0000259" key="9">
    <source>
        <dbReference type="PROSITE" id="PS51910"/>
    </source>
</evidence>
<keyword evidence="4" id="KW-0119">Carbohydrate metabolism</keyword>
<evidence type="ECO:0000256" key="3">
    <source>
        <dbReference type="ARBA" id="ARBA00022801"/>
    </source>
</evidence>
<dbReference type="Gene3D" id="3.20.20.80">
    <property type="entry name" value="Glycosidases"/>
    <property type="match status" value="1"/>
</dbReference>
<evidence type="ECO:0000256" key="5">
    <source>
        <dbReference type="ARBA" id="ARBA00023295"/>
    </source>
</evidence>
<feature type="chain" id="PRO_5039441421" description="chitinase" evidence="8">
    <location>
        <begin position="37"/>
        <end position="440"/>
    </location>
</feature>
<dbReference type="SMART" id="SM00636">
    <property type="entry name" value="Glyco_18"/>
    <property type="match status" value="1"/>
</dbReference>
<keyword evidence="4" id="KW-0624">Polysaccharide degradation</keyword>
<keyword evidence="8" id="KW-0732">Signal</keyword>
<dbReference type="AlphaFoldDB" id="D2Q468"/>
<comment type="similarity">
    <text evidence="7">Belongs to the glycosyl hydrolase 18 family.</text>
</comment>
<dbReference type="GO" id="GO:0008843">
    <property type="term" value="F:endochitinase activity"/>
    <property type="evidence" value="ECO:0007669"/>
    <property type="project" value="UniProtKB-EC"/>
</dbReference>
<gene>
    <name evidence="10" type="ordered locus">Kfla_1279</name>
</gene>
<keyword evidence="4" id="KW-0146">Chitin degradation</keyword>
<dbReference type="GO" id="GO:0005975">
    <property type="term" value="P:carbohydrate metabolic process"/>
    <property type="evidence" value="ECO:0007669"/>
    <property type="project" value="InterPro"/>
</dbReference>
<dbReference type="KEGG" id="kfl:Kfla_1279"/>
<reference evidence="10 11" key="2">
    <citation type="journal article" date="2010" name="Stand. Genomic Sci.">
        <title>Complete genome sequence of Kribbella flavida type strain (IFO 14399).</title>
        <authorList>
            <person name="Pukall R."/>
            <person name="Lapidus A."/>
            <person name="Glavina Del Rio T."/>
            <person name="Copeland A."/>
            <person name="Tice H."/>
            <person name="Cheng J.-F."/>
            <person name="Lucas S."/>
            <person name="Chen F."/>
            <person name="Nolan M."/>
            <person name="LaButti K."/>
            <person name="Pati A."/>
            <person name="Ivanova N."/>
            <person name="Mavrommatis K."/>
            <person name="Mikhailova N."/>
            <person name="Pitluck S."/>
            <person name="Bruce D."/>
            <person name="Goodwin L."/>
            <person name="Land M."/>
            <person name="Hauser L."/>
            <person name="Chang Y.-J."/>
            <person name="Jeffries C.D."/>
            <person name="Chen A."/>
            <person name="Palaniappan K."/>
            <person name="Chain P."/>
            <person name="Rohde M."/>
            <person name="Goeker M."/>
            <person name="Bristow J."/>
            <person name="Eisen J.A."/>
            <person name="Markowitz V."/>
            <person name="Hugenholtz P."/>
            <person name="Kyrpides N.C."/>
            <person name="Klenk H.-P."/>
            <person name="Brettin T."/>
        </authorList>
    </citation>
    <scope>NUCLEOTIDE SEQUENCE [LARGE SCALE GENOMIC DNA]</scope>
    <source>
        <strain evidence="11">DSM 17836 / JCM 10339 / NBRC 14399</strain>
    </source>
</reference>
<dbReference type="PANTHER" id="PTHR11177:SF317">
    <property type="entry name" value="CHITINASE 12-RELATED"/>
    <property type="match status" value="1"/>
</dbReference>
<dbReference type="GO" id="GO:0008061">
    <property type="term" value="F:chitin binding"/>
    <property type="evidence" value="ECO:0007669"/>
    <property type="project" value="InterPro"/>
</dbReference>
<organism evidence="10 11">
    <name type="scientific">Kribbella flavida (strain DSM 17836 / JCM 10339 / NBRC 14399)</name>
    <dbReference type="NCBI Taxonomy" id="479435"/>
    <lineage>
        <taxon>Bacteria</taxon>
        <taxon>Bacillati</taxon>
        <taxon>Actinomycetota</taxon>
        <taxon>Actinomycetes</taxon>
        <taxon>Propionibacteriales</taxon>
        <taxon>Kribbellaceae</taxon>
        <taxon>Kribbella</taxon>
    </lineage>
</organism>
<keyword evidence="5 6" id="KW-0326">Glycosidase</keyword>
<name>D2Q468_KRIFD</name>
<comment type="catalytic activity">
    <reaction evidence="1">
        <text>Random endo-hydrolysis of N-acetyl-beta-D-glucosaminide (1-&gt;4)-beta-linkages in chitin and chitodextrins.</text>
        <dbReference type="EC" id="3.2.1.14"/>
    </reaction>
</comment>
<evidence type="ECO:0000256" key="4">
    <source>
        <dbReference type="ARBA" id="ARBA00023024"/>
    </source>
</evidence>
<proteinExistence type="inferred from homology"/>
<reference evidence="11" key="1">
    <citation type="submission" date="2009-09" db="EMBL/GenBank/DDBJ databases">
        <title>The complete genome of Kribbella flavida DSM 17836.</title>
        <authorList>
            <consortium name="US DOE Joint Genome Institute (JGI-PGF)"/>
            <person name="Lucas S."/>
            <person name="Copeland A."/>
            <person name="Lapidus A."/>
            <person name="Glavina del Rio T."/>
            <person name="Dalin E."/>
            <person name="Tice H."/>
            <person name="Bruce D."/>
            <person name="Goodwin L."/>
            <person name="Pitluck S."/>
            <person name="Kyrpides N."/>
            <person name="Mavromatis K."/>
            <person name="Ivanova N."/>
            <person name="Saunders E."/>
            <person name="Brettin T."/>
            <person name="Detter J.C."/>
            <person name="Han C."/>
            <person name="Larimer F."/>
            <person name="Land M."/>
            <person name="Hauser L."/>
            <person name="Markowitz V."/>
            <person name="Cheng J.-F."/>
            <person name="Hugenholtz P."/>
            <person name="Woyke T."/>
            <person name="Wu D."/>
            <person name="Pukall R."/>
            <person name="Klenk H.-P."/>
            <person name="Eisen J.A."/>
        </authorList>
    </citation>
    <scope>NUCLEOTIDE SEQUENCE [LARGE SCALE GENOMIC DNA]</scope>
    <source>
        <strain evidence="11">DSM 17836 / JCM 10339 / NBRC 14399</strain>
    </source>
</reference>
<feature type="domain" description="GH18" evidence="9">
    <location>
        <begin position="47"/>
        <end position="440"/>
    </location>
</feature>
<evidence type="ECO:0000313" key="11">
    <source>
        <dbReference type="Proteomes" id="UP000007967"/>
    </source>
</evidence>
<dbReference type="InterPro" id="IPR029070">
    <property type="entry name" value="Chitinase_insertion_sf"/>
</dbReference>
<dbReference type="EMBL" id="CP001736">
    <property type="protein sequence ID" value="ADB30382.1"/>
    <property type="molecule type" value="Genomic_DNA"/>
</dbReference>
<evidence type="ECO:0000313" key="10">
    <source>
        <dbReference type="EMBL" id="ADB30382.1"/>
    </source>
</evidence>
<protein>
    <recommendedName>
        <fullName evidence="2">chitinase</fullName>
        <ecNumber evidence="2">3.2.1.14</ecNumber>
    </recommendedName>
</protein>
<dbReference type="Gene3D" id="3.10.50.10">
    <property type="match status" value="1"/>
</dbReference>
<dbReference type="PROSITE" id="PS01095">
    <property type="entry name" value="GH18_1"/>
    <property type="match status" value="1"/>
</dbReference>
<dbReference type="GO" id="GO:0006032">
    <property type="term" value="P:chitin catabolic process"/>
    <property type="evidence" value="ECO:0007669"/>
    <property type="project" value="UniProtKB-KW"/>
</dbReference>
<dbReference type="Pfam" id="PF00704">
    <property type="entry name" value="Glyco_hydro_18"/>
    <property type="match status" value="1"/>
</dbReference>
<dbReference type="CAZy" id="GH18">
    <property type="family name" value="Glycoside Hydrolase Family 18"/>
</dbReference>
<evidence type="ECO:0000256" key="2">
    <source>
        <dbReference type="ARBA" id="ARBA00012729"/>
    </source>
</evidence>
<dbReference type="eggNOG" id="COG3325">
    <property type="taxonomic scope" value="Bacteria"/>
</dbReference>
<dbReference type="STRING" id="479435.Kfla_1279"/>
<dbReference type="InterPro" id="IPR017853">
    <property type="entry name" value="GH"/>
</dbReference>
<dbReference type="SUPFAM" id="SSF51445">
    <property type="entry name" value="(Trans)glycosidases"/>
    <property type="match status" value="1"/>
</dbReference>
<dbReference type="HOGENOM" id="CLU_002833_14_4_11"/>
<feature type="signal peptide" evidence="8">
    <location>
        <begin position="1"/>
        <end position="36"/>
    </location>
</feature>
<keyword evidence="3 6" id="KW-0378">Hydrolase</keyword>
<dbReference type="CDD" id="cd06548">
    <property type="entry name" value="GH18_chitinase"/>
    <property type="match status" value="1"/>
</dbReference>
<evidence type="ECO:0000256" key="8">
    <source>
        <dbReference type="SAM" id="SignalP"/>
    </source>
</evidence>
<keyword evidence="11" id="KW-1185">Reference proteome</keyword>
<dbReference type="PROSITE" id="PS51910">
    <property type="entry name" value="GH18_2"/>
    <property type="match status" value="1"/>
</dbReference>
<accession>D2Q468</accession>
<dbReference type="InterPro" id="IPR050314">
    <property type="entry name" value="Glycosyl_Hydrlase_18"/>
</dbReference>
<dbReference type="Proteomes" id="UP000007967">
    <property type="component" value="Chromosome"/>
</dbReference>
<dbReference type="EC" id="3.2.1.14" evidence="2"/>
<dbReference type="InterPro" id="IPR011583">
    <property type="entry name" value="Chitinase_II/V-like_cat"/>
</dbReference>
<evidence type="ECO:0000256" key="6">
    <source>
        <dbReference type="RuleBase" id="RU000489"/>
    </source>
</evidence>
<dbReference type="SUPFAM" id="SSF54556">
    <property type="entry name" value="Chitinase insertion domain"/>
    <property type="match status" value="1"/>
</dbReference>
<evidence type="ECO:0000256" key="7">
    <source>
        <dbReference type="RuleBase" id="RU004453"/>
    </source>
</evidence>
<dbReference type="PANTHER" id="PTHR11177">
    <property type="entry name" value="CHITINASE"/>
    <property type="match status" value="1"/>
</dbReference>
<evidence type="ECO:0000256" key="1">
    <source>
        <dbReference type="ARBA" id="ARBA00000822"/>
    </source>
</evidence>
<sequence length="440" mass="48237">MPHLSLKPPVGEIMFVKRRSLALVAAVAVAAPVGLAAVPAEAHGGSQRVVGYYTQWSGYDRNFLVSDLVKNGTAAKLTHLNYAFGFLDEQGKCVSSDAWADYQRPFSAEQSVSGKADVEGQPLAGNLNQLKQLKKKYPKLRISISLGGWTGSKYFSNAALTPASRAAHVRSCLDLWIKGNLPGAPAGAAKGVFDGIDLDWEWPGSEGNPGNVIRPEDKQNFTALVREYRKQLDRMSWPFSGRYTLSAFLPAAPAQVDNGFEVKKLFKDLTFATTQGYDYHGAWDPVTNQQSAIDGPAGDPSTAEFSSQVTIDAYLSRGAPRHKLVMGVPFYSRGWTGVTNQNNGLFQPATGPAPATYEAGYEDYRLLKAKLSQFTVHRDEQAGFAWLFDGTTFWTWDDPVEMKRKAQYISQRKLGGAMIWSLDGDTADGELITALHRNLR</sequence>
<dbReference type="InterPro" id="IPR001579">
    <property type="entry name" value="Glyco_hydro_18_chit_AS"/>
</dbReference>